<reference evidence="2" key="1">
    <citation type="submission" date="2022-11" db="UniProtKB">
        <authorList>
            <consortium name="WormBaseParasite"/>
        </authorList>
    </citation>
    <scope>IDENTIFICATION</scope>
</reference>
<organism evidence="1 2">
    <name type="scientific">Panagrolaimus sp. JU765</name>
    <dbReference type="NCBI Taxonomy" id="591449"/>
    <lineage>
        <taxon>Eukaryota</taxon>
        <taxon>Metazoa</taxon>
        <taxon>Ecdysozoa</taxon>
        <taxon>Nematoda</taxon>
        <taxon>Chromadorea</taxon>
        <taxon>Rhabditida</taxon>
        <taxon>Tylenchina</taxon>
        <taxon>Panagrolaimomorpha</taxon>
        <taxon>Panagrolaimoidea</taxon>
        <taxon>Panagrolaimidae</taxon>
        <taxon>Panagrolaimus</taxon>
    </lineage>
</organism>
<dbReference type="WBParaSite" id="JU765_v2.g13923.t1">
    <property type="protein sequence ID" value="JU765_v2.g13923.t1"/>
    <property type="gene ID" value="JU765_v2.g13923"/>
</dbReference>
<accession>A0AC34Q8A6</accession>
<proteinExistence type="predicted"/>
<evidence type="ECO:0000313" key="2">
    <source>
        <dbReference type="WBParaSite" id="JU765_v2.g13923.t1"/>
    </source>
</evidence>
<dbReference type="Proteomes" id="UP000887576">
    <property type="component" value="Unplaced"/>
</dbReference>
<name>A0AC34Q8A6_9BILA</name>
<evidence type="ECO:0000313" key="1">
    <source>
        <dbReference type="Proteomes" id="UP000887576"/>
    </source>
</evidence>
<sequence length="312" mass="36300">MHNTECEFYNSFAEKFDFLPLAKVYGTKLWTKTEDGLILMEDLSKTGRLQFLPTSVNMAQIKEMTILFAKMHKIILTMDEKEWKGKFIKNQSTFADMVQMITTQIDKFLNNSNKFREYLEPYINKYRKLLGSSELVTYVHGKAHLDVGLDSVLCHGDLWLANIFWKTDSNGEVSSKISALIDWQIMHEGNPMADLCRFLISCADGHIRRQAETFIIQFYLDVLESEFKKDGKICPFSLEQLQKAYDLFFIPMSFMLIPATTITITTLKKEEADGYHRKALFDIGYLRALHAMEDVDRLIESNYKFIFDKYGL</sequence>
<protein>
    <submittedName>
        <fullName evidence="2">CHK kinase-like domain-containing protein</fullName>
    </submittedName>
</protein>